<dbReference type="Gene3D" id="2.40.30.170">
    <property type="match status" value="1"/>
</dbReference>
<reference evidence="7 8" key="1">
    <citation type="submission" date="2018-08" db="EMBL/GenBank/DDBJ databases">
        <title>A genome reference for cultivated species of the human gut microbiota.</title>
        <authorList>
            <person name="Zou Y."/>
            <person name="Xue W."/>
            <person name="Luo G."/>
        </authorList>
    </citation>
    <scope>NUCLEOTIDE SEQUENCE [LARGE SCALE GENOMIC DNA]</scope>
    <source>
        <strain evidence="7 8">AF14-49</strain>
    </source>
</reference>
<dbReference type="InterPro" id="IPR058626">
    <property type="entry name" value="MdtA-like_b-barrel"/>
</dbReference>
<keyword evidence="2" id="KW-0175">Coiled coil</keyword>
<feature type="domain" description="Multidrug resistance protein MdtA-like alpha-helical hairpin" evidence="3">
    <location>
        <begin position="100"/>
        <end position="167"/>
    </location>
</feature>
<dbReference type="AlphaFoldDB" id="A0A412WZ49"/>
<dbReference type="Pfam" id="PF25917">
    <property type="entry name" value="BSH_RND"/>
    <property type="match status" value="1"/>
</dbReference>
<evidence type="ECO:0000256" key="2">
    <source>
        <dbReference type="SAM" id="Coils"/>
    </source>
</evidence>
<dbReference type="Gene3D" id="1.10.287.470">
    <property type="entry name" value="Helix hairpin bin"/>
    <property type="match status" value="1"/>
</dbReference>
<dbReference type="PROSITE" id="PS51257">
    <property type="entry name" value="PROKAR_LIPOPROTEIN"/>
    <property type="match status" value="1"/>
</dbReference>
<evidence type="ECO:0000313" key="7">
    <source>
        <dbReference type="EMBL" id="RGV33039.1"/>
    </source>
</evidence>
<dbReference type="Pfam" id="PF25944">
    <property type="entry name" value="Beta-barrel_RND"/>
    <property type="match status" value="1"/>
</dbReference>
<evidence type="ECO:0000259" key="6">
    <source>
        <dbReference type="Pfam" id="PF25989"/>
    </source>
</evidence>
<dbReference type="Pfam" id="PF25989">
    <property type="entry name" value="YknX_C"/>
    <property type="match status" value="1"/>
</dbReference>
<dbReference type="PANTHER" id="PTHR30158">
    <property type="entry name" value="ACRA/E-RELATED COMPONENT OF DRUG EFFLUX TRANSPORTER"/>
    <property type="match status" value="1"/>
</dbReference>
<evidence type="ECO:0000259" key="5">
    <source>
        <dbReference type="Pfam" id="PF25944"/>
    </source>
</evidence>
<organism evidence="7 8">
    <name type="scientific">Butyricimonas virosa</name>
    <dbReference type="NCBI Taxonomy" id="544645"/>
    <lineage>
        <taxon>Bacteria</taxon>
        <taxon>Pseudomonadati</taxon>
        <taxon>Bacteroidota</taxon>
        <taxon>Bacteroidia</taxon>
        <taxon>Bacteroidales</taxon>
        <taxon>Odoribacteraceae</taxon>
        <taxon>Butyricimonas</taxon>
    </lineage>
</organism>
<dbReference type="GO" id="GO:0005886">
    <property type="term" value="C:plasma membrane"/>
    <property type="evidence" value="ECO:0007669"/>
    <property type="project" value="TreeGrafter"/>
</dbReference>
<evidence type="ECO:0000256" key="1">
    <source>
        <dbReference type="ARBA" id="ARBA00009477"/>
    </source>
</evidence>
<name>A0A412WZ49_9BACT</name>
<evidence type="ECO:0000259" key="4">
    <source>
        <dbReference type="Pfam" id="PF25917"/>
    </source>
</evidence>
<dbReference type="GO" id="GO:0022857">
    <property type="term" value="F:transmembrane transporter activity"/>
    <property type="evidence" value="ECO:0007669"/>
    <property type="project" value="InterPro"/>
</dbReference>
<dbReference type="SUPFAM" id="SSF111369">
    <property type="entry name" value="HlyD-like secretion proteins"/>
    <property type="match status" value="1"/>
</dbReference>
<feature type="domain" description="YknX-like C-terminal permuted SH3-like" evidence="6">
    <location>
        <begin position="299"/>
        <end position="364"/>
    </location>
</feature>
<gene>
    <name evidence="7" type="ORF">DWW18_11860</name>
</gene>
<accession>A0A412WZ49</accession>
<dbReference type="InterPro" id="IPR058637">
    <property type="entry name" value="YknX-like_C"/>
</dbReference>
<dbReference type="PANTHER" id="PTHR30158:SF23">
    <property type="entry name" value="MULTIDRUG RESISTANCE PROTEIN MEXA"/>
    <property type="match status" value="1"/>
</dbReference>
<comment type="similarity">
    <text evidence="1">Belongs to the membrane fusion protein (MFP) (TC 8.A.1) family.</text>
</comment>
<feature type="domain" description="Multidrug resistance protein MdtA-like barrel-sandwich hybrid" evidence="4">
    <location>
        <begin position="58"/>
        <end position="199"/>
    </location>
</feature>
<sequence>MRIKENYYLVLIGFVLMISSCKNETSQPINKEYATLVVKDSSKTLSTSYSATIRGKQDVSIYAEISGKITDIKVSEGQRVKKGQILFVIDQVPYNAALGVAEANYAAAKVGVASARLDYDNTKELYDNQVVSDYELQTALNQLHTAEATLAQMEASRVNAANNLSYTEIKSPSDGVIGTIPYRQGTLVSSTMSEPLTTVSDNSEMYVYFSINENNLLNMAREYGTLEKALEQMPDIQLKLSDGTLYNQTGRVVSISGVINENTGTASLRAVFPNPDRLLHSGANGSVVIPETYTDIILIPQEATFELQDKVFVYKIIDGKTKSTQITVSSTNDGKEYIVLDGLNVGDEIIASGAGLLKDGVQVKSVNTTSPEK</sequence>
<dbReference type="RefSeq" id="WP_118260710.1">
    <property type="nucleotide sequence ID" value="NZ_CALBWO010000036.1"/>
</dbReference>
<feature type="domain" description="Multidrug resistance protein MdtA-like beta-barrel" evidence="5">
    <location>
        <begin position="205"/>
        <end position="282"/>
    </location>
</feature>
<dbReference type="GO" id="GO:0046677">
    <property type="term" value="P:response to antibiotic"/>
    <property type="evidence" value="ECO:0007669"/>
    <property type="project" value="TreeGrafter"/>
</dbReference>
<dbReference type="InterPro" id="IPR058624">
    <property type="entry name" value="MdtA-like_HH"/>
</dbReference>
<dbReference type="Gene3D" id="2.40.420.20">
    <property type="match status" value="1"/>
</dbReference>
<evidence type="ECO:0000259" key="3">
    <source>
        <dbReference type="Pfam" id="PF25876"/>
    </source>
</evidence>
<dbReference type="EMBL" id="QRZA01000015">
    <property type="protein sequence ID" value="RGV33039.1"/>
    <property type="molecule type" value="Genomic_DNA"/>
</dbReference>
<dbReference type="Gene3D" id="2.40.50.100">
    <property type="match status" value="1"/>
</dbReference>
<dbReference type="Pfam" id="PF25876">
    <property type="entry name" value="HH_MFP_RND"/>
    <property type="match status" value="1"/>
</dbReference>
<dbReference type="NCBIfam" id="TIGR01730">
    <property type="entry name" value="RND_mfp"/>
    <property type="match status" value="1"/>
</dbReference>
<dbReference type="Proteomes" id="UP000283589">
    <property type="component" value="Unassembled WGS sequence"/>
</dbReference>
<protein>
    <submittedName>
        <fullName evidence="7">Efflux RND transporter periplasmic adaptor subunit</fullName>
    </submittedName>
</protein>
<comment type="caution">
    <text evidence="7">The sequence shown here is derived from an EMBL/GenBank/DDBJ whole genome shotgun (WGS) entry which is preliminary data.</text>
</comment>
<evidence type="ECO:0000313" key="8">
    <source>
        <dbReference type="Proteomes" id="UP000283589"/>
    </source>
</evidence>
<dbReference type="InterPro" id="IPR058625">
    <property type="entry name" value="MdtA-like_BSH"/>
</dbReference>
<dbReference type="InterPro" id="IPR006143">
    <property type="entry name" value="RND_pump_MFP"/>
</dbReference>
<feature type="coiled-coil region" evidence="2">
    <location>
        <begin position="136"/>
        <end position="163"/>
    </location>
</feature>
<dbReference type="GO" id="GO:0030313">
    <property type="term" value="C:cell envelope"/>
    <property type="evidence" value="ECO:0007669"/>
    <property type="project" value="UniProtKB-SubCell"/>
</dbReference>
<proteinExistence type="inferred from homology"/>